<keyword evidence="2 5" id="KW-0808">Transferase</keyword>
<dbReference type="AlphaFoldDB" id="A0A3L8P1Z6"/>
<dbReference type="EMBL" id="RDBE01000008">
    <property type="protein sequence ID" value="RLV48639.1"/>
    <property type="molecule type" value="Genomic_DNA"/>
</dbReference>
<evidence type="ECO:0000313" key="6">
    <source>
        <dbReference type="Proteomes" id="UP000281708"/>
    </source>
</evidence>
<dbReference type="SUPFAM" id="SSF53756">
    <property type="entry name" value="UDP-Glycosyltransferase/glycogen phosphorylase"/>
    <property type="match status" value="1"/>
</dbReference>
<evidence type="ECO:0000256" key="3">
    <source>
        <dbReference type="SAM" id="MobiDB-lite"/>
    </source>
</evidence>
<reference evidence="5 6" key="1">
    <citation type="submission" date="2018-10" db="EMBL/GenBank/DDBJ databases">
        <title>Marmoricola sp. 4Q3S-7 whole genome shotgun sequence.</title>
        <authorList>
            <person name="Li F."/>
        </authorList>
    </citation>
    <scope>NUCLEOTIDE SEQUENCE [LARGE SCALE GENOMIC DNA]</scope>
    <source>
        <strain evidence="5 6">4Q3S-7</strain>
    </source>
</reference>
<accession>A0A3L8P1Z6</accession>
<protein>
    <submittedName>
        <fullName evidence="5">Glycosyltransferase family 1 protein</fullName>
    </submittedName>
</protein>
<evidence type="ECO:0000313" key="5">
    <source>
        <dbReference type="EMBL" id="RLV48639.1"/>
    </source>
</evidence>
<keyword evidence="6" id="KW-1185">Reference proteome</keyword>
<keyword evidence="1" id="KW-0328">Glycosyltransferase</keyword>
<dbReference type="Pfam" id="PF13439">
    <property type="entry name" value="Glyco_transf_4"/>
    <property type="match status" value="1"/>
</dbReference>
<feature type="region of interest" description="Disordered" evidence="3">
    <location>
        <begin position="89"/>
        <end position="117"/>
    </location>
</feature>
<evidence type="ECO:0000259" key="4">
    <source>
        <dbReference type="Pfam" id="PF13439"/>
    </source>
</evidence>
<gene>
    <name evidence="5" type="ORF">D9V37_12900</name>
</gene>
<comment type="caution">
    <text evidence="5">The sequence shown here is derived from an EMBL/GenBank/DDBJ whole genome shotgun (WGS) entry which is preliminary data.</text>
</comment>
<feature type="domain" description="Glycosyltransferase subfamily 4-like N-terminal" evidence="4">
    <location>
        <begin position="105"/>
        <end position="220"/>
    </location>
</feature>
<sequence>MGQRRDDLELTGAGHGSIVQIGWRSGGETPKPAPSHQSTLKDAVAGWLRLPRCGRAHVHHARSPRNSVRSSTSIRLISVPANHPYPRTIHAALPGGPGLHVQPDPDPDRPEQPAGDRWWPHRLLEPAWLARCDFDLVHVHFGFDHRTPEQLEELASFLQGSDRPLVLTVHDLRSPHQGDPSVLDRQLDVLVPAARVVVTLTPWAARRIRERWGVSALVHPHPPLVPVEQSRRYRVERLRRAQVEPATPPVVAVACKSLRENCEPLRLLPALERAVGSGGARLRVLVHRGVVSAPATQRERRVRDGLWEAADRGVEVVAHDPMSDEELWRAVSEHEVAVLPYRFGTHSGWLEMCHDLGTFVAAPGFGGYADQGADAIYTADEDRVDEASLERAVTALIDRSRQGALAGDSARVQAERRHRAAAWHTALYAHLVGADRVPVLSGSR</sequence>
<dbReference type="Proteomes" id="UP000281708">
    <property type="component" value="Unassembled WGS sequence"/>
</dbReference>
<dbReference type="GO" id="GO:0016757">
    <property type="term" value="F:glycosyltransferase activity"/>
    <property type="evidence" value="ECO:0007669"/>
    <property type="project" value="UniProtKB-KW"/>
</dbReference>
<evidence type="ECO:0000256" key="1">
    <source>
        <dbReference type="ARBA" id="ARBA00022676"/>
    </source>
</evidence>
<feature type="region of interest" description="Disordered" evidence="3">
    <location>
        <begin position="1"/>
        <end position="38"/>
    </location>
</feature>
<name>A0A3L8P1Z6_9ACTN</name>
<organism evidence="5 6">
    <name type="scientific">Nocardioides mangrovicus</name>
    <dbReference type="NCBI Taxonomy" id="2478913"/>
    <lineage>
        <taxon>Bacteria</taxon>
        <taxon>Bacillati</taxon>
        <taxon>Actinomycetota</taxon>
        <taxon>Actinomycetes</taxon>
        <taxon>Propionibacteriales</taxon>
        <taxon>Nocardioidaceae</taxon>
        <taxon>Nocardioides</taxon>
    </lineage>
</organism>
<dbReference type="InterPro" id="IPR028098">
    <property type="entry name" value="Glyco_trans_4-like_N"/>
</dbReference>
<evidence type="ECO:0000256" key="2">
    <source>
        <dbReference type="ARBA" id="ARBA00022679"/>
    </source>
</evidence>
<dbReference type="Gene3D" id="3.40.50.2000">
    <property type="entry name" value="Glycogen Phosphorylase B"/>
    <property type="match status" value="2"/>
</dbReference>
<proteinExistence type="predicted"/>